<sequence>MERLLLRWRTRRGHRTAVRFLEMLARAVGSRGWRCVRLYEPEEFPLPVPLLWVYASGVAEDVGVVVSVRAVPGGWAYHRAQRGRFGYLVPCGDAEAAAEQVDLLLKHRMFPSTW</sequence>
<dbReference type="EMBL" id="JACCBA010000001">
    <property type="protein sequence ID" value="NYD50018.1"/>
    <property type="molecule type" value="Genomic_DNA"/>
</dbReference>
<comment type="caution">
    <text evidence="1">The sequence shown here is derived from an EMBL/GenBank/DDBJ whole genome shotgun (WGS) entry which is preliminary data.</text>
</comment>
<gene>
    <name evidence="1" type="ORF">BJY14_006001</name>
</gene>
<proteinExistence type="predicted"/>
<organism evidence="1 2">
    <name type="scientific">Actinomadura luteofluorescens</name>
    <dbReference type="NCBI Taxonomy" id="46163"/>
    <lineage>
        <taxon>Bacteria</taxon>
        <taxon>Bacillati</taxon>
        <taxon>Actinomycetota</taxon>
        <taxon>Actinomycetes</taxon>
        <taxon>Streptosporangiales</taxon>
        <taxon>Thermomonosporaceae</taxon>
        <taxon>Actinomadura</taxon>
    </lineage>
</organism>
<evidence type="ECO:0000313" key="2">
    <source>
        <dbReference type="Proteomes" id="UP000529783"/>
    </source>
</evidence>
<evidence type="ECO:0000313" key="1">
    <source>
        <dbReference type="EMBL" id="NYD50018.1"/>
    </source>
</evidence>
<name>A0A7Y9JIV6_9ACTN</name>
<dbReference type="RefSeq" id="WP_179846638.1">
    <property type="nucleotide sequence ID" value="NZ_JACCBA010000001.1"/>
</dbReference>
<reference evidence="1 2" key="1">
    <citation type="submission" date="2020-07" db="EMBL/GenBank/DDBJ databases">
        <title>Sequencing the genomes of 1000 actinobacteria strains.</title>
        <authorList>
            <person name="Klenk H.-P."/>
        </authorList>
    </citation>
    <scope>NUCLEOTIDE SEQUENCE [LARGE SCALE GENOMIC DNA]</scope>
    <source>
        <strain evidence="1 2">DSM 40398</strain>
    </source>
</reference>
<dbReference type="AlphaFoldDB" id="A0A7Y9JIV6"/>
<keyword evidence="2" id="KW-1185">Reference proteome</keyword>
<protein>
    <submittedName>
        <fullName evidence="1">Uncharacterized protein</fullName>
    </submittedName>
</protein>
<accession>A0A7Y9JIV6</accession>
<dbReference type="Proteomes" id="UP000529783">
    <property type="component" value="Unassembled WGS sequence"/>
</dbReference>